<reference evidence="3" key="1">
    <citation type="submission" date="2025-08" db="UniProtKB">
        <authorList>
            <consortium name="RefSeq"/>
        </authorList>
    </citation>
    <scope>IDENTIFICATION</scope>
</reference>
<dbReference type="InterPro" id="IPR029058">
    <property type="entry name" value="AB_hydrolase_fold"/>
</dbReference>
<dbReference type="OrthoDB" id="19657at2759"/>
<keyword evidence="2" id="KW-1185">Reference proteome</keyword>
<accession>A0A6J1NMJ7</accession>
<organism evidence="2 3">
    <name type="scientific">Bicyclus anynana</name>
    <name type="common">Squinting bush brown butterfly</name>
    <dbReference type="NCBI Taxonomy" id="110368"/>
    <lineage>
        <taxon>Eukaryota</taxon>
        <taxon>Metazoa</taxon>
        <taxon>Ecdysozoa</taxon>
        <taxon>Arthropoda</taxon>
        <taxon>Hexapoda</taxon>
        <taxon>Insecta</taxon>
        <taxon>Pterygota</taxon>
        <taxon>Neoptera</taxon>
        <taxon>Endopterygota</taxon>
        <taxon>Lepidoptera</taxon>
        <taxon>Glossata</taxon>
        <taxon>Ditrysia</taxon>
        <taxon>Papilionoidea</taxon>
        <taxon>Nymphalidae</taxon>
        <taxon>Satyrinae</taxon>
        <taxon>Satyrini</taxon>
        <taxon>Mycalesina</taxon>
        <taxon>Bicyclus</taxon>
    </lineage>
</organism>
<dbReference type="AlphaFoldDB" id="A0A6J1NMJ7"/>
<dbReference type="Gene3D" id="3.40.50.1820">
    <property type="entry name" value="alpha/beta hydrolase"/>
    <property type="match status" value="1"/>
</dbReference>
<dbReference type="PRINTS" id="PR00111">
    <property type="entry name" value="ABHYDROLASE"/>
</dbReference>
<keyword evidence="3" id="KW-0378">Hydrolase</keyword>
<evidence type="ECO:0000313" key="2">
    <source>
        <dbReference type="Proteomes" id="UP001652582"/>
    </source>
</evidence>
<proteinExistence type="predicted"/>
<dbReference type="PANTHER" id="PTHR46331">
    <property type="entry name" value="VALACYCLOVIR HYDROLASE"/>
    <property type="match status" value="1"/>
</dbReference>
<evidence type="ECO:0000259" key="1">
    <source>
        <dbReference type="Pfam" id="PF00561"/>
    </source>
</evidence>
<feature type="domain" description="AB hydrolase-1" evidence="1">
    <location>
        <begin position="51"/>
        <end position="158"/>
    </location>
</feature>
<dbReference type="RefSeq" id="XP_023944371.2">
    <property type="nucleotide sequence ID" value="XM_024088603.2"/>
</dbReference>
<dbReference type="GeneID" id="112050349"/>
<dbReference type="PANTHER" id="PTHR46331:SF2">
    <property type="entry name" value="VALACYCLOVIR HYDROLASE"/>
    <property type="match status" value="1"/>
</dbReference>
<name>A0A6J1NMJ7_BICAN</name>
<evidence type="ECO:0000313" key="3">
    <source>
        <dbReference type="RefSeq" id="XP_023944371.2"/>
    </source>
</evidence>
<dbReference type="Proteomes" id="UP001652582">
    <property type="component" value="Chromosome 10"/>
</dbReference>
<dbReference type="InterPro" id="IPR000073">
    <property type="entry name" value="AB_hydrolase_1"/>
</dbReference>
<gene>
    <name evidence="3" type="primary">LOC112050349</name>
</gene>
<protein>
    <submittedName>
        <fullName evidence="3">Valacyclovir hydrolase</fullName>
    </submittedName>
</protein>
<dbReference type="GO" id="GO:0017171">
    <property type="term" value="F:serine hydrolase activity"/>
    <property type="evidence" value="ECO:0007669"/>
    <property type="project" value="TreeGrafter"/>
</dbReference>
<sequence length="281" mass="32119">MVLLRKIITPLLSVRISSVLYSTKSLPKENKVKVGQYEINYVKVGNGKHNVLCAPGALGTIWTEFSHQIQGFDQDKFSLVVWDPPGYGKSYPPEKTFPLDFLEKDADLAYELMKALQIPKFSLMGFSDGGITSLFLAAKYPDAINKLVVWGANSFILPSELETYKSIKDVNKWSKRMSEPMIEIYGKERFAKYWAGWVDAMEAIYQANKGNLCADRLKNIKCPTFILYGEKDPMVDRVHVSHLHTHIEGSRIHLYPEGKHTIHLKYAEDFNKRVQEFLLQP</sequence>
<dbReference type="KEGG" id="bany:112050349"/>
<dbReference type="Pfam" id="PF00561">
    <property type="entry name" value="Abhydrolase_1"/>
    <property type="match status" value="1"/>
</dbReference>
<dbReference type="SUPFAM" id="SSF53474">
    <property type="entry name" value="alpha/beta-Hydrolases"/>
    <property type="match status" value="1"/>
</dbReference>